<dbReference type="FunFam" id="3.40.50.300:FF:000904">
    <property type="entry name" value="ABC transporter A family member 1"/>
    <property type="match status" value="1"/>
</dbReference>
<feature type="transmembrane region" description="Helical" evidence="11">
    <location>
        <begin position="1064"/>
        <end position="1084"/>
    </location>
</feature>
<dbReference type="Proteomes" id="UP000481153">
    <property type="component" value="Unassembled WGS sequence"/>
</dbReference>
<feature type="transmembrane region" description="Helical" evidence="11">
    <location>
        <begin position="26"/>
        <end position="47"/>
    </location>
</feature>
<evidence type="ECO:0000256" key="6">
    <source>
        <dbReference type="ARBA" id="ARBA00022741"/>
    </source>
</evidence>
<feature type="transmembrane region" description="Helical" evidence="11">
    <location>
        <begin position="537"/>
        <end position="555"/>
    </location>
</feature>
<dbReference type="InterPro" id="IPR003593">
    <property type="entry name" value="AAA+_ATPase"/>
</dbReference>
<keyword evidence="9 11" id="KW-0472">Membrane</keyword>
<dbReference type="GO" id="GO:0016887">
    <property type="term" value="F:ATP hydrolysis activity"/>
    <property type="evidence" value="ECO:0007669"/>
    <property type="project" value="InterPro"/>
</dbReference>
<dbReference type="InterPro" id="IPR003439">
    <property type="entry name" value="ABC_transporter-like_ATP-bd"/>
</dbReference>
<dbReference type="Pfam" id="PF12698">
    <property type="entry name" value="ABC2_membrane_3"/>
    <property type="match status" value="2"/>
</dbReference>
<dbReference type="Pfam" id="PF00005">
    <property type="entry name" value="ABC_tran"/>
    <property type="match status" value="2"/>
</dbReference>
<dbReference type="VEuPathDB" id="FungiDB:AeMF1_017128"/>
<feature type="domain" description="ABC transporter" evidence="12">
    <location>
        <begin position="690"/>
        <end position="924"/>
    </location>
</feature>
<reference evidence="13 14" key="1">
    <citation type="submission" date="2019-07" db="EMBL/GenBank/DDBJ databases">
        <title>Genomics analysis of Aphanomyces spp. identifies a new class of oomycete effector associated with host adaptation.</title>
        <authorList>
            <person name="Gaulin E."/>
        </authorList>
    </citation>
    <scope>NUCLEOTIDE SEQUENCE [LARGE SCALE GENOMIC DNA]</scope>
    <source>
        <strain evidence="13 14">ATCC 201684</strain>
    </source>
</reference>
<evidence type="ECO:0000256" key="4">
    <source>
        <dbReference type="ARBA" id="ARBA00022692"/>
    </source>
</evidence>
<organism evidence="13 14">
    <name type="scientific">Aphanomyces euteiches</name>
    <dbReference type="NCBI Taxonomy" id="100861"/>
    <lineage>
        <taxon>Eukaryota</taxon>
        <taxon>Sar</taxon>
        <taxon>Stramenopiles</taxon>
        <taxon>Oomycota</taxon>
        <taxon>Saprolegniomycetes</taxon>
        <taxon>Saprolegniales</taxon>
        <taxon>Verrucalvaceae</taxon>
        <taxon>Aphanomyces</taxon>
    </lineage>
</organism>
<feature type="transmembrane region" description="Helical" evidence="11">
    <location>
        <begin position="1424"/>
        <end position="1447"/>
    </location>
</feature>
<evidence type="ECO:0000256" key="2">
    <source>
        <dbReference type="ARBA" id="ARBA00008869"/>
    </source>
</evidence>
<evidence type="ECO:0000256" key="5">
    <source>
        <dbReference type="ARBA" id="ARBA00022737"/>
    </source>
</evidence>
<dbReference type="SUPFAM" id="SSF52540">
    <property type="entry name" value="P-loop containing nucleoside triphosphate hydrolases"/>
    <property type="match status" value="2"/>
</dbReference>
<proteinExistence type="inferred from homology"/>
<feature type="transmembrane region" description="Helical" evidence="11">
    <location>
        <begin position="432"/>
        <end position="453"/>
    </location>
</feature>
<sequence length="1939" mass="213246">MGRQAHGLLRQIRTLMWKNRLLKQRHWIATTFEIIIPTLMVVFFALFKSQQPNVSIPSGFVEGTTSDNLFMMMPNTLGTDIGTPLYTSPRYGFTEVSMTGLLMALPYQAFDDFQQNSTNSLAASDEIICKTKLLSLGYTSTDVSSPFAVPVECRGLVIPYKLAIVPKNTFTVNYFSAVMAAWYPKVPLTSQPSPQFNATPIVPSWNDSLLFFDTADALQTYVAAGSYGADLSHPKIYAAIVFDKFPADDQIGTATPIEYTLRISSTQRERGAVGDVPKTDDNSPKFVEPLQKNINRNNYNAYVRRGTNTLQTLVTRFLACRPQWNSATKTTDATCQQPKSIAKPTASNVQRLTNQLLQDDVLSYILTQVGASPQLGFGLNASALVQQLPASSSQAILRPLMQAPQAFAGATTYPFPIQQYISAPFYSLVSQVFSLVFILAYLHAVSKVIVVLVREKETKSRELMKILGVRESAIVLSWYMTYIMIFVLSSVVAGIAGKLLFPNTSAGYMIIMFFLFSMTILSYGFLVSAIFSNSKTAATVGNSVFFIMYFIGNSASNSMESGKMLASLLSPVAFSFCIQTLANVEGVSTGLTAENANSAYSNYRFQGGLGMMVFDAILYSLLALYLQEVIPQEYGTPKKWYFPLQPSFWLGGSRADAKVVDKVAEAAPETINVESVGVELQAQEQDGRALRIRGIRKTFQTPMGVTKVAVNGVDLTMYQDQITCLLGHNGAGKTTLMSILTGMIPATSGNAFFGGHSIMTGMDKIRLSLGMCPQHDVLYADMTVEEHLKFYAMIKGYDGKEMLDVVEGKITEVGLTEKRHVFSASLSGGMKRKLSVAIALLGDSKLVFLDEPTSGMDPYSRRSTWELILNNRMNRVMVLTTHFMDEADILGDRIAIMAEGKVRCCGSSLYLKNKFGAGYTLTLTKSSSATASEESKLISFIQGYIPSAQILSNVGSEISFQLSLESSHQFPKMFEELETPSTQANLQILSFGVSVTTLEEVFIKVAEISDDDGQHTLEKNKSPEKSTSSYSVQGLEQSGMKVFFQHLLALVQKRFRVARRDKKVIIFSTLLPIVMLYVGLSSLANSAFLKNDPKIRLDPSDQFARKIDTPAVFVCANDDGGLCSQWGQAIQRAKPTAVGISDLPTPDTSFTVFGQSYGQSMSIIKPAYGPLADTCLLTAQKMFTRGYNDMIDGQFGAYVMYGSSTDQIMSYNMLVNTTAAHAAGIFKAVLDEALVQVLNGNFPVTVNLYPFPLTAGIKALFSSVLSFVACLFISIAMTFFPASIIVFLVKEKQHECNAKHQQLVSGVSLMAFWLANFIFDILLYMIPMAAALIMINGFDIQSLTGNDCTSCAADTPAAVGILFFLFGLAIIPFTYCLSYIFKEHASSQNMTLLINMVLGLILMIASFVMDLFESTKTANKSLIYIWRLSPLFCLSNGLLKLALLSLVGLFDSSGPVSAFSKDVMGTEIAYLAVMSVVYFLLAAGIDFALSFPKIKAVFVRDPNLPLPSHDEDLDVAQEAARVLEGKAENEMLVLKKLKKVYTGNKIAVREVSFGLPKGECFGYLGINGAGKTTTMKMLTGDILPTSGGAKLGGYDILTQQLQVRRLVGYCPQFDALFDLLTVREHLELFAKIKGVPWKDVNKVVLEKMKQLNLMSFEHKLAGTLSGGNKRKLSVAIAMIGSPPIIFLDEPSTGMDPVSRRFMWDVIADVSTTQKESTIVLTTHSMEECEALCTRVGIMVGGRLRCLGSVQHLKSRFGDGFMLHAKIDLPTTDVVSSFFEYTVKSKSAKPDLSSTLSHDEAVALCTALGAPERAQWLSPKHATGYALEAVWENKGQVPVSTFCAWWVGETRFQQLESFLSKTFSKISLLERQNEHCRFKLHENPSDPLKLSAVFAKMEANKEALFMQEYSVSQTTLEQIFNSFAKQQDEEKIVARGIETK</sequence>
<dbReference type="PROSITE" id="PS00211">
    <property type="entry name" value="ABC_TRANSPORTER_1"/>
    <property type="match status" value="2"/>
</dbReference>
<feature type="transmembrane region" description="Helical" evidence="11">
    <location>
        <begin position="1468"/>
        <end position="1491"/>
    </location>
</feature>
<keyword evidence="4 11" id="KW-0812">Transmembrane</keyword>
<feature type="domain" description="ABC transporter" evidence="12">
    <location>
        <begin position="1532"/>
        <end position="1765"/>
    </location>
</feature>
<dbReference type="GO" id="GO:0005319">
    <property type="term" value="F:lipid transporter activity"/>
    <property type="evidence" value="ECO:0007669"/>
    <property type="project" value="TreeGrafter"/>
</dbReference>
<comment type="subcellular location">
    <subcellularLocation>
        <location evidence="1">Membrane</location>
        <topology evidence="1">Multi-pass membrane protein</topology>
    </subcellularLocation>
</comment>
<dbReference type="Gene3D" id="3.40.50.300">
    <property type="entry name" value="P-loop containing nucleotide triphosphate hydrolases"/>
    <property type="match status" value="2"/>
</dbReference>
<feature type="compositionally biased region" description="Basic and acidic residues" evidence="10">
    <location>
        <begin position="268"/>
        <end position="283"/>
    </location>
</feature>
<feature type="transmembrane region" description="Helical" evidence="11">
    <location>
        <begin position="1310"/>
        <end position="1335"/>
    </location>
</feature>
<dbReference type="PANTHER" id="PTHR19229:SF36">
    <property type="entry name" value="ATP-BINDING CASSETTE SUB-FAMILY A MEMBER 2"/>
    <property type="match status" value="1"/>
</dbReference>
<dbReference type="PANTHER" id="PTHR19229">
    <property type="entry name" value="ATP-BINDING CASSETTE TRANSPORTER SUBFAMILY A ABCA"/>
    <property type="match status" value="1"/>
</dbReference>
<dbReference type="InterPro" id="IPR026082">
    <property type="entry name" value="ABCA"/>
</dbReference>
<dbReference type="InterPro" id="IPR056264">
    <property type="entry name" value="R2_ABCA1-4-like"/>
</dbReference>
<keyword evidence="3" id="KW-0813">Transport</keyword>
<dbReference type="InterPro" id="IPR017871">
    <property type="entry name" value="ABC_transporter-like_CS"/>
</dbReference>
<comment type="similarity">
    <text evidence="2">Belongs to the ABC transporter superfamily. ABCA family.</text>
</comment>
<keyword evidence="8 11" id="KW-1133">Transmembrane helix</keyword>
<dbReference type="PROSITE" id="PS50893">
    <property type="entry name" value="ABC_TRANSPORTER_2"/>
    <property type="match status" value="2"/>
</dbReference>
<evidence type="ECO:0000256" key="10">
    <source>
        <dbReference type="SAM" id="MobiDB-lite"/>
    </source>
</evidence>
<accession>A0A6G0XLC8</accession>
<dbReference type="SMART" id="SM00382">
    <property type="entry name" value="AAA"/>
    <property type="match status" value="2"/>
</dbReference>
<comment type="caution">
    <text evidence="13">The sequence shown here is derived from an EMBL/GenBank/DDBJ whole genome shotgun (WGS) entry which is preliminary data.</text>
</comment>
<dbReference type="GO" id="GO:0005524">
    <property type="term" value="F:ATP binding"/>
    <property type="evidence" value="ECO:0007669"/>
    <property type="project" value="UniProtKB-KW"/>
</dbReference>
<evidence type="ECO:0000256" key="11">
    <source>
        <dbReference type="SAM" id="Phobius"/>
    </source>
</evidence>
<evidence type="ECO:0000313" key="13">
    <source>
        <dbReference type="EMBL" id="KAF0741025.1"/>
    </source>
</evidence>
<feature type="transmembrane region" description="Helical" evidence="11">
    <location>
        <begin position="605"/>
        <end position="626"/>
    </location>
</feature>
<evidence type="ECO:0000256" key="9">
    <source>
        <dbReference type="ARBA" id="ARBA00023136"/>
    </source>
</evidence>
<dbReference type="CDD" id="cd03263">
    <property type="entry name" value="ABC_subfamily_A"/>
    <property type="match status" value="2"/>
</dbReference>
<evidence type="ECO:0000256" key="1">
    <source>
        <dbReference type="ARBA" id="ARBA00004141"/>
    </source>
</evidence>
<feature type="transmembrane region" description="Helical" evidence="11">
    <location>
        <begin position="1392"/>
        <end position="1412"/>
    </location>
</feature>
<dbReference type="EMBL" id="VJMJ01000041">
    <property type="protein sequence ID" value="KAF0741025.1"/>
    <property type="molecule type" value="Genomic_DNA"/>
</dbReference>
<feature type="transmembrane region" description="Helical" evidence="11">
    <location>
        <begin position="508"/>
        <end position="530"/>
    </location>
</feature>
<dbReference type="GO" id="GO:0140359">
    <property type="term" value="F:ABC-type transporter activity"/>
    <property type="evidence" value="ECO:0007669"/>
    <property type="project" value="InterPro"/>
</dbReference>
<name>A0A6G0XLC8_9STRA</name>
<evidence type="ECO:0000256" key="3">
    <source>
        <dbReference type="ARBA" id="ARBA00022448"/>
    </source>
</evidence>
<dbReference type="Pfam" id="PF23321">
    <property type="entry name" value="R1_ABCA1"/>
    <property type="match status" value="1"/>
</dbReference>
<feature type="transmembrane region" description="Helical" evidence="11">
    <location>
        <begin position="1264"/>
        <end position="1289"/>
    </location>
</feature>
<feature type="transmembrane region" description="Helical" evidence="11">
    <location>
        <begin position="1355"/>
        <end position="1380"/>
    </location>
</feature>
<dbReference type="FunFam" id="3.40.50.300:FF:000298">
    <property type="entry name" value="ATP-binding cassette sub-family A member 12"/>
    <property type="match status" value="1"/>
</dbReference>
<evidence type="ECO:0000256" key="8">
    <source>
        <dbReference type="ARBA" id="ARBA00022989"/>
    </source>
</evidence>
<dbReference type="InterPro" id="IPR013525">
    <property type="entry name" value="ABC2_TM"/>
</dbReference>
<keyword evidence="7" id="KW-0067">ATP-binding</keyword>
<gene>
    <name evidence="13" type="ORF">Ae201684_003597</name>
</gene>
<keyword evidence="6" id="KW-0547">Nucleotide-binding</keyword>
<dbReference type="InterPro" id="IPR027417">
    <property type="entry name" value="P-loop_NTPase"/>
</dbReference>
<evidence type="ECO:0000256" key="7">
    <source>
        <dbReference type="ARBA" id="ARBA00022840"/>
    </source>
</evidence>
<keyword evidence="14" id="KW-1185">Reference proteome</keyword>
<evidence type="ECO:0000313" key="14">
    <source>
        <dbReference type="Proteomes" id="UP000481153"/>
    </source>
</evidence>
<feature type="transmembrane region" description="Helical" evidence="11">
    <location>
        <begin position="474"/>
        <end position="496"/>
    </location>
</feature>
<dbReference type="GO" id="GO:0016020">
    <property type="term" value="C:membrane"/>
    <property type="evidence" value="ECO:0007669"/>
    <property type="project" value="UniProtKB-SubCell"/>
</dbReference>
<protein>
    <recommendedName>
        <fullName evidence="12">ABC transporter domain-containing protein</fullName>
    </recommendedName>
</protein>
<feature type="region of interest" description="Disordered" evidence="10">
    <location>
        <begin position="268"/>
        <end position="287"/>
    </location>
</feature>
<keyword evidence="5" id="KW-0677">Repeat</keyword>
<evidence type="ECO:0000259" key="12">
    <source>
        <dbReference type="PROSITE" id="PS50893"/>
    </source>
</evidence>